<gene>
    <name evidence="2" type="ORF">Tci_023547</name>
</gene>
<dbReference type="AlphaFoldDB" id="A0A6L2KRJ6"/>
<dbReference type="GO" id="GO:0003964">
    <property type="term" value="F:RNA-directed DNA polymerase activity"/>
    <property type="evidence" value="ECO:0007669"/>
    <property type="project" value="UniProtKB-KW"/>
</dbReference>
<dbReference type="PROSITE" id="PS50878">
    <property type="entry name" value="RT_POL"/>
    <property type="match status" value="1"/>
</dbReference>
<reference evidence="2" key="1">
    <citation type="journal article" date="2019" name="Sci. Rep.">
        <title>Draft genome of Tanacetum cinerariifolium, the natural source of mosquito coil.</title>
        <authorList>
            <person name="Yamashiro T."/>
            <person name="Shiraishi A."/>
            <person name="Satake H."/>
            <person name="Nakayama K."/>
        </authorList>
    </citation>
    <scope>NUCLEOTIDE SEQUENCE</scope>
</reference>
<evidence type="ECO:0000313" key="2">
    <source>
        <dbReference type="EMBL" id="GEU51569.1"/>
    </source>
</evidence>
<accession>A0A6L2KRJ6</accession>
<keyword evidence="2" id="KW-0695">RNA-directed DNA polymerase</keyword>
<protein>
    <submittedName>
        <fullName evidence="2">RNA-directed DNA polymerase, eukaryota, reverse transcriptase zinc-binding domain protein</fullName>
    </submittedName>
</protein>
<evidence type="ECO:0000259" key="1">
    <source>
        <dbReference type="PROSITE" id="PS50878"/>
    </source>
</evidence>
<dbReference type="InterPro" id="IPR000477">
    <property type="entry name" value="RT_dom"/>
</dbReference>
<dbReference type="SUPFAM" id="SSF56672">
    <property type="entry name" value="DNA/RNA polymerases"/>
    <property type="match status" value="1"/>
</dbReference>
<feature type="domain" description="Reverse transcriptase" evidence="1">
    <location>
        <begin position="1"/>
        <end position="315"/>
    </location>
</feature>
<organism evidence="2">
    <name type="scientific">Tanacetum cinerariifolium</name>
    <name type="common">Dalmatian daisy</name>
    <name type="synonym">Chrysanthemum cinerariifolium</name>
    <dbReference type="NCBI Taxonomy" id="118510"/>
    <lineage>
        <taxon>Eukaryota</taxon>
        <taxon>Viridiplantae</taxon>
        <taxon>Streptophyta</taxon>
        <taxon>Embryophyta</taxon>
        <taxon>Tracheophyta</taxon>
        <taxon>Spermatophyta</taxon>
        <taxon>Magnoliopsida</taxon>
        <taxon>eudicotyledons</taxon>
        <taxon>Gunneridae</taxon>
        <taxon>Pentapetalae</taxon>
        <taxon>asterids</taxon>
        <taxon>campanulids</taxon>
        <taxon>Asterales</taxon>
        <taxon>Asteraceae</taxon>
        <taxon>Asteroideae</taxon>
        <taxon>Anthemideae</taxon>
        <taxon>Anthemidinae</taxon>
        <taxon>Tanacetum</taxon>
    </lineage>
</organism>
<sequence>MDLVQKARVRSDVEGDENTEFFRGILKQKRHQQMVQGIMINGEWVTIPLQVKMAFYKFYKEKFDASDSLMELSPFVPLATLNHDDKLELKKPSFRRRYSFGCLELWEPKISRPGCELMSSYKKKKKNLTLFKEDFEKAFDSVSWKFLDHMLLSLGFGNHWRRWIHVCLHSARASVLINGSPSSEFSLKRGLRQGDPLSPFLFIIIMERLHIAFKDVVYSGLISGAMIGDSGFKLSHLFYVDDVVIISDRNRQDVINIIRIIHVFFLASGLKINISKSKIYGLGVSTNDRENLAHDTGCDSDRFKAKLSSWKACTLSIEARLTLIKSVLGSLGIYYMSIFKCPESVLKTLEAIRASLFRGGSSEKKNMAWIKWENVLASFEKGGLNIRSLKSFNLTLLQKWRWRLVNNPDSLWARVIIAIHCVEAGLDLKGCNCNGVWSSIISSYSMLHDCNFLPLGNLCRKVGNGTSIRFWKDSWNGNGSLMTRFNRLYHLDSNKDCLLSDRNVNGSWVWSWKMQVVGSRNETTYPFIS</sequence>
<keyword evidence="2" id="KW-0808">Transferase</keyword>
<name>A0A6L2KRJ6_TANCI</name>
<keyword evidence="2" id="KW-0548">Nucleotidyltransferase</keyword>
<dbReference type="EMBL" id="BKCJ010002886">
    <property type="protein sequence ID" value="GEU51569.1"/>
    <property type="molecule type" value="Genomic_DNA"/>
</dbReference>
<dbReference type="Pfam" id="PF00078">
    <property type="entry name" value="RVT_1"/>
    <property type="match status" value="1"/>
</dbReference>
<dbReference type="InterPro" id="IPR043502">
    <property type="entry name" value="DNA/RNA_pol_sf"/>
</dbReference>
<dbReference type="PANTHER" id="PTHR33116">
    <property type="entry name" value="REVERSE TRANSCRIPTASE ZINC-BINDING DOMAIN-CONTAINING PROTEIN-RELATED-RELATED"/>
    <property type="match status" value="1"/>
</dbReference>
<proteinExistence type="predicted"/>
<dbReference type="PANTHER" id="PTHR33116:SF78">
    <property type="entry name" value="OS12G0587133 PROTEIN"/>
    <property type="match status" value="1"/>
</dbReference>
<comment type="caution">
    <text evidence="2">The sequence shown here is derived from an EMBL/GenBank/DDBJ whole genome shotgun (WGS) entry which is preliminary data.</text>
</comment>